<reference evidence="1" key="1">
    <citation type="submission" date="2020-05" db="EMBL/GenBank/DDBJ databases">
        <title>Large-scale comparative analyses of tick genomes elucidate their genetic diversity and vector capacities.</title>
        <authorList>
            <person name="Jia N."/>
            <person name="Wang J."/>
            <person name="Shi W."/>
            <person name="Du L."/>
            <person name="Sun Y."/>
            <person name="Zhan W."/>
            <person name="Jiang J."/>
            <person name="Wang Q."/>
            <person name="Zhang B."/>
            <person name="Ji P."/>
            <person name="Sakyi L.B."/>
            <person name="Cui X."/>
            <person name="Yuan T."/>
            <person name="Jiang B."/>
            <person name="Yang W."/>
            <person name="Lam T.T.-Y."/>
            <person name="Chang Q."/>
            <person name="Ding S."/>
            <person name="Wang X."/>
            <person name="Zhu J."/>
            <person name="Ruan X."/>
            <person name="Zhao L."/>
            <person name="Wei J."/>
            <person name="Que T."/>
            <person name="Du C."/>
            <person name="Cheng J."/>
            <person name="Dai P."/>
            <person name="Han X."/>
            <person name="Huang E."/>
            <person name="Gao Y."/>
            <person name="Liu J."/>
            <person name="Shao H."/>
            <person name="Ye R."/>
            <person name="Li L."/>
            <person name="Wei W."/>
            <person name="Wang X."/>
            <person name="Wang C."/>
            <person name="Yang T."/>
            <person name="Huo Q."/>
            <person name="Li W."/>
            <person name="Guo W."/>
            <person name="Chen H."/>
            <person name="Zhou L."/>
            <person name="Ni X."/>
            <person name="Tian J."/>
            <person name="Zhou Y."/>
            <person name="Sheng Y."/>
            <person name="Liu T."/>
            <person name="Pan Y."/>
            <person name="Xia L."/>
            <person name="Li J."/>
            <person name="Zhao F."/>
            <person name="Cao W."/>
        </authorList>
    </citation>
    <scope>NUCLEOTIDE SEQUENCE</scope>
    <source>
        <strain evidence="1">Dsil-2018</strain>
    </source>
</reference>
<organism evidence="1 2">
    <name type="scientific">Dermacentor silvarum</name>
    <name type="common">Tick</name>
    <dbReference type="NCBI Taxonomy" id="543639"/>
    <lineage>
        <taxon>Eukaryota</taxon>
        <taxon>Metazoa</taxon>
        <taxon>Ecdysozoa</taxon>
        <taxon>Arthropoda</taxon>
        <taxon>Chelicerata</taxon>
        <taxon>Arachnida</taxon>
        <taxon>Acari</taxon>
        <taxon>Parasitiformes</taxon>
        <taxon>Ixodida</taxon>
        <taxon>Ixodoidea</taxon>
        <taxon>Ixodidae</taxon>
        <taxon>Rhipicephalinae</taxon>
        <taxon>Dermacentor</taxon>
    </lineage>
</organism>
<accession>A0ACB8C809</accession>
<sequence length="197" mass="22472">MFFRHPNILCLYNWFHDETRVYLILEYAPQGELYRQLTSAKRFSDKRAATYIYQLCNALKVCHSQKVIHRDIKPENLLVGFNGEIKIADFGWSVHAPSSSLQAVWTPFTPPTLHVNSSPPCCQFRHRCSSEAALFQPTLPSTIFHQRVPFRSSCFLVSTTLIAFLLLHVKPIAKPAIATIAITSAHRRGKRDALTTF</sequence>
<keyword evidence="2" id="KW-1185">Reference proteome</keyword>
<proteinExistence type="predicted"/>
<name>A0ACB8C809_DERSI</name>
<evidence type="ECO:0000313" key="1">
    <source>
        <dbReference type="EMBL" id="KAH7937014.1"/>
    </source>
</evidence>
<evidence type="ECO:0000313" key="2">
    <source>
        <dbReference type="Proteomes" id="UP000821865"/>
    </source>
</evidence>
<dbReference type="EMBL" id="CM023477">
    <property type="protein sequence ID" value="KAH7937014.1"/>
    <property type="molecule type" value="Genomic_DNA"/>
</dbReference>
<dbReference type="Proteomes" id="UP000821865">
    <property type="component" value="Chromosome 8"/>
</dbReference>
<comment type="caution">
    <text evidence="1">The sequence shown here is derived from an EMBL/GenBank/DDBJ whole genome shotgun (WGS) entry which is preliminary data.</text>
</comment>
<protein>
    <submittedName>
        <fullName evidence="1">Uncharacterized protein</fullName>
    </submittedName>
</protein>
<gene>
    <name evidence="1" type="ORF">HPB49_007210</name>
</gene>